<proteinExistence type="predicted"/>
<evidence type="ECO:0000313" key="3">
    <source>
        <dbReference type="EMBL" id="KAG2231908.1"/>
    </source>
</evidence>
<dbReference type="AlphaFoldDB" id="A0A8H7VX44"/>
<feature type="domain" description="Interferon-related developmental regulator N-terminal" evidence="2">
    <location>
        <begin position="9"/>
        <end position="99"/>
    </location>
</feature>
<accession>A0A8H7VX44</accession>
<feature type="region of interest" description="Disordered" evidence="1">
    <location>
        <begin position="1"/>
        <end position="27"/>
    </location>
</feature>
<evidence type="ECO:0000256" key="1">
    <source>
        <dbReference type="SAM" id="MobiDB-lite"/>
    </source>
</evidence>
<name>A0A8H7VX44_9FUNG</name>
<dbReference type="Pfam" id="PF05004">
    <property type="entry name" value="IFRD"/>
    <property type="match status" value="1"/>
</dbReference>
<dbReference type="EMBL" id="JAEPRE010000130">
    <property type="protein sequence ID" value="KAG2231908.1"/>
    <property type="molecule type" value="Genomic_DNA"/>
</dbReference>
<evidence type="ECO:0000259" key="2">
    <source>
        <dbReference type="Pfam" id="PF05004"/>
    </source>
</evidence>
<sequence>MPSYKKSSKAKQEEPVEEAPLTGPGWIEKMNEAIDNLSESRTSTREESLDTITKIFAGHHVFSQIESRLEEILGLLKKSLTKNHSVKEACLAAYAISLTRPGRLISPITTTAGNASVARSDLHTDMNIRYPPRIPRLVRRPAPTAITTTELDHRPSSISSAISITRGYARRTEPVHDLHCAFDEKAVDLSAIREVQIEETANNRNYVPLDFEILQEDGGRYSTTYKIENVLRNDGTVYCSQRYGTVNILMKFEGCTSCSVSHIIIKSPQYGYTAPCKEGMIFASHKPIDIESTRGFDLFTQENYERYTEMNREQLDDSDPVAWQRYKQPRPTIHWTYWIHW</sequence>
<evidence type="ECO:0000313" key="4">
    <source>
        <dbReference type="Proteomes" id="UP000613177"/>
    </source>
</evidence>
<comment type="caution">
    <text evidence="3">The sequence shown here is derived from an EMBL/GenBank/DDBJ whole genome shotgun (WGS) entry which is preliminary data.</text>
</comment>
<reference evidence="3" key="1">
    <citation type="submission" date="2021-01" db="EMBL/GenBank/DDBJ databases">
        <title>Metabolic potential, ecology and presence of endohyphal bacteria is reflected in genomic diversity of Mucoromycotina.</title>
        <authorList>
            <person name="Muszewska A."/>
            <person name="Okrasinska A."/>
            <person name="Steczkiewicz K."/>
            <person name="Drgas O."/>
            <person name="Orlowska M."/>
            <person name="Perlinska-Lenart U."/>
            <person name="Aleksandrzak-Piekarczyk T."/>
            <person name="Szatraj K."/>
            <person name="Zielenkiewicz U."/>
            <person name="Pilsyk S."/>
            <person name="Malc E."/>
            <person name="Mieczkowski P."/>
            <person name="Kruszewska J.S."/>
            <person name="Biernat P."/>
            <person name="Pawlowska J."/>
        </authorList>
    </citation>
    <scope>NUCLEOTIDE SEQUENCE</scope>
    <source>
        <strain evidence="3">WA0000018081</strain>
    </source>
</reference>
<dbReference type="InterPro" id="IPR007701">
    <property type="entry name" value="Interferon-rel_develop_reg_N"/>
</dbReference>
<keyword evidence="4" id="KW-1185">Reference proteome</keyword>
<dbReference type="Proteomes" id="UP000613177">
    <property type="component" value="Unassembled WGS sequence"/>
</dbReference>
<organism evidence="3 4">
    <name type="scientific">Thamnidium elegans</name>
    <dbReference type="NCBI Taxonomy" id="101142"/>
    <lineage>
        <taxon>Eukaryota</taxon>
        <taxon>Fungi</taxon>
        <taxon>Fungi incertae sedis</taxon>
        <taxon>Mucoromycota</taxon>
        <taxon>Mucoromycotina</taxon>
        <taxon>Mucoromycetes</taxon>
        <taxon>Mucorales</taxon>
        <taxon>Mucorineae</taxon>
        <taxon>Mucoraceae</taxon>
        <taxon>Thamnidium</taxon>
    </lineage>
</organism>
<gene>
    <name evidence="3" type="ORF">INT48_001422</name>
</gene>
<protein>
    <recommendedName>
        <fullName evidence="2">Interferon-related developmental regulator N-terminal domain-containing protein</fullName>
    </recommendedName>
</protein>